<reference evidence="1 2" key="1">
    <citation type="submission" date="2020-07" db="EMBL/GenBank/DDBJ databases">
        <title>Sequencing the genomes of 1000 actinobacteria strains.</title>
        <authorList>
            <person name="Klenk H.-P."/>
        </authorList>
    </citation>
    <scope>NUCLEOTIDE SEQUENCE [LARGE SCALE GENOMIC DNA]</scope>
    <source>
        <strain evidence="1 2">DSM 42178</strain>
    </source>
</reference>
<dbReference type="Proteomes" id="UP000567795">
    <property type="component" value="Unassembled WGS sequence"/>
</dbReference>
<dbReference type="Pfam" id="PF19751">
    <property type="entry name" value="DUF6238"/>
    <property type="match status" value="1"/>
</dbReference>
<dbReference type="RefSeq" id="WP_179812487.1">
    <property type="nucleotide sequence ID" value="NZ_JACBZD010000001.1"/>
</dbReference>
<protein>
    <submittedName>
        <fullName evidence="1">Uncharacterized protein</fullName>
    </submittedName>
</protein>
<dbReference type="EMBL" id="JACBZD010000001">
    <property type="protein sequence ID" value="NYI03441.1"/>
    <property type="molecule type" value="Genomic_DNA"/>
</dbReference>
<dbReference type="InterPro" id="IPR046205">
    <property type="entry name" value="DUF6238"/>
</dbReference>
<sequence length="137" mass="14806">MPSSDLLAFAGAAIDFHHTLELPPGPAAAPRDELDALHALVLSLHRLVDAHGARTDPVAPIEAGRLREARTRLWQVADALHAAYHAAPHPTTGRVPSREECRLGLPEGAPELTVCQRHLTAGVRVRRHSTPTDLTRP</sequence>
<accession>A0A852ZXS9</accession>
<keyword evidence="2" id="KW-1185">Reference proteome</keyword>
<name>A0A852ZXS9_9ACTN</name>
<gene>
    <name evidence="1" type="ORF">FHU37_000384</name>
</gene>
<evidence type="ECO:0000313" key="1">
    <source>
        <dbReference type="EMBL" id="NYI03441.1"/>
    </source>
</evidence>
<evidence type="ECO:0000313" key="2">
    <source>
        <dbReference type="Proteomes" id="UP000567795"/>
    </source>
</evidence>
<proteinExistence type="predicted"/>
<organism evidence="1 2">
    <name type="scientific">Allostreptomyces psammosilenae</name>
    <dbReference type="NCBI Taxonomy" id="1892865"/>
    <lineage>
        <taxon>Bacteria</taxon>
        <taxon>Bacillati</taxon>
        <taxon>Actinomycetota</taxon>
        <taxon>Actinomycetes</taxon>
        <taxon>Kitasatosporales</taxon>
        <taxon>Streptomycetaceae</taxon>
        <taxon>Allostreptomyces</taxon>
    </lineage>
</organism>
<dbReference type="AlphaFoldDB" id="A0A852ZXS9"/>
<comment type="caution">
    <text evidence="1">The sequence shown here is derived from an EMBL/GenBank/DDBJ whole genome shotgun (WGS) entry which is preliminary data.</text>
</comment>